<keyword evidence="2" id="KW-0119">Carbohydrate metabolism</keyword>
<comment type="similarity">
    <text evidence="1">Belongs to the cycloisomerase 2 family.</text>
</comment>
<organism evidence="3 4">
    <name type="scientific">Rhizobium soli</name>
    <dbReference type="NCBI Taxonomy" id="424798"/>
    <lineage>
        <taxon>Bacteria</taxon>
        <taxon>Pseudomonadati</taxon>
        <taxon>Pseudomonadota</taxon>
        <taxon>Alphaproteobacteria</taxon>
        <taxon>Hyphomicrobiales</taxon>
        <taxon>Rhizobiaceae</taxon>
        <taxon>Rhizobium/Agrobacterium group</taxon>
        <taxon>Rhizobium</taxon>
    </lineage>
</organism>
<accession>A0A7X0MSM0</accession>
<proteinExistence type="inferred from homology"/>
<keyword evidence="3" id="KW-0378">Hydrolase</keyword>
<keyword evidence="2" id="KW-0313">Glucose metabolism</keyword>
<evidence type="ECO:0000313" key="3">
    <source>
        <dbReference type="EMBL" id="MBB6509839.1"/>
    </source>
</evidence>
<keyword evidence="4" id="KW-1185">Reference proteome</keyword>
<dbReference type="Pfam" id="PF10282">
    <property type="entry name" value="Lactonase"/>
    <property type="match status" value="1"/>
</dbReference>
<evidence type="ECO:0000313" key="4">
    <source>
        <dbReference type="Proteomes" id="UP000585437"/>
    </source>
</evidence>
<dbReference type="InterPro" id="IPR050282">
    <property type="entry name" value="Cycloisomerase_2"/>
</dbReference>
<dbReference type="SUPFAM" id="SSF51004">
    <property type="entry name" value="C-terminal (heme d1) domain of cytochrome cd1-nitrite reductase"/>
    <property type="match status" value="1"/>
</dbReference>
<evidence type="ECO:0000256" key="1">
    <source>
        <dbReference type="ARBA" id="ARBA00005564"/>
    </source>
</evidence>
<dbReference type="GO" id="GO:0006006">
    <property type="term" value="P:glucose metabolic process"/>
    <property type="evidence" value="ECO:0007669"/>
    <property type="project" value="UniProtKB-KW"/>
</dbReference>
<sequence>MDDLQTARVIIGSYTESMPHVEGKGKGVSLLSLDLKTARFEEVAAFEAIRNPTYLAQGKDGRVLYAVEEVDDEAQAGVVVLQIDGDGGLNLAKRISARGSAPCHVSLDSSGKRLFVANYGSGSAVAYGLDHQGLPDDDDVMVIQRTGSGPVTDRQEGPHVHQVLVMPGDRHVLVCDLGTDEIARYAFGDQGIGSEPDVVLHVPGGSLPRHIVCSQDGRRLYVAHEAACTVGAYAIEGDNFTLLSETSTVPADFAGTSSCAAIKIHPNGRFLYVSNRGHDTIVACEILADGGLRTLGWYPTMGRTPRDFAIDPTGRYLIVANQDSHSLVFFEINGEHGTLTTIGEPFEIGSPVCVLFA</sequence>
<dbReference type="GO" id="GO:0017057">
    <property type="term" value="F:6-phosphogluconolactonase activity"/>
    <property type="evidence" value="ECO:0007669"/>
    <property type="project" value="UniProtKB-EC"/>
</dbReference>
<dbReference type="PANTHER" id="PTHR30344">
    <property type="entry name" value="6-PHOSPHOGLUCONOLACTONASE-RELATED"/>
    <property type="match status" value="1"/>
</dbReference>
<comment type="caution">
    <text evidence="3">The sequence shown here is derived from an EMBL/GenBank/DDBJ whole genome shotgun (WGS) entry which is preliminary data.</text>
</comment>
<name>A0A7X0MSM0_9HYPH</name>
<dbReference type="AlphaFoldDB" id="A0A7X0MSM0"/>
<dbReference type="Proteomes" id="UP000585437">
    <property type="component" value="Unassembled WGS sequence"/>
</dbReference>
<dbReference type="PANTHER" id="PTHR30344:SF1">
    <property type="entry name" value="6-PHOSPHOGLUCONOLACTONASE"/>
    <property type="match status" value="1"/>
</dbReference>
<dbReference type="EMBL" id="JACHBU010000006">
    <property type="protein sequence ID" value="MBB6509839.1"/>
    <property type="molecule type" value="Genomic_DNA"/>
</dbReference>
<gene>
    <name evidence="3" type="ORF">F4695_003223</name>
</gene>
<evidence type="ECO:0000256" key="2">
    <source>
        <dbReference type="ARBA" id="ARBA00022526"/>
    </source>
</evidence>
<dbReference type="RefSeq" id="WP_184655247.1">
    <property type="nucleotide sequence ID" value="NZ_JACHBU010000006.1"/>
</dbReference>
<dbReference type="InterPro" id="IPR011048">
    <property type="entry name" value="Haem_d1_sf"/>
</dbReference>
<dbReference type="EC" id="3.1.1.31" evidence="3"/>
<dbReference type="InterPro" id="IPR019405">
    <property type="entry name" value="Lactonase_7-beta_prop"/>
</dbReference>
<reference evidence="3 4" key="1">
    <citation type="submission" date="2020-08" db="EMBL/GenBank/DDBJ databases">
        <title>The Agave Microbiome: Exploring the role of microbial communities in plant adaptations to desert environments.</title>
        <authorList>
            <person name="Partida-Martinez L.P."/>
        </authorList>
    </citation>
    <scope>NUCLEOTIDE SEQUENCE [LARGE SCALE GENOMIC DNA]</scope>
    <source>
        <strain evidence="3 4">AS3.12</strain>
    </source>
</reference>
<dbReference type="Gene3D" id="2.130.10.10">
    <property type="entry name" value="YVTN repeat-like/Quinoprotein amine dehydrogenase"/>
    <property type="match status" value="1"/>
</dbReference>
<protein>
    <submittedName>
        <fullName evidence="3">6-phosphogluconolactonase</fullName>
        <ecNumber evidence="3">3.1.1.31</ecNumber>
    </submittedName>
</protein>
<dbReference type="InterPro" id="IPR015943">
    <property type="entry name" value="WD40/YVTN_repeat-like_dom_sf"/>
</dbReference>